<feature type="domain" description="Phage capsid-like C-terminal" evidence="3">
    <location>
        <begin position="38"/>
        <end position="302"/>
    </location>
</feature>
<dbReference type="Gene3D" id="3.30.2320.10">
    <property type="entry name" value="hypothetical protein PF0899 domain"/>
    <property type="match status" value="1"/>
</dbReference>
<evidence type="ECO:0000256" key="1">
    <source>
        <dbReference type="ARBA" id="ARBA00004328"/>
    </source>
</evidence>
<dbReference type="SUPFAM" id="SSF56563">
    <property type="entry name" value="Major capsid protein gp5"/>
    <property type="match status" value="1"/>
</dbReference>
<dbReference type="InterPro" id="IPR024455">
    <property type="entry name" value="Phage_capsid"/>
</dbReference>
<dbReference type="EMBL" id="BK032583">
    <property type="protein sequence ID" value="DAF49500.1"/>
    <property type="molecule type" value="Genomic_DNA"/>
</dbReference>
<dbReference type="Gene3D" id="3.30.2400.10">
    <property type="entry name" value="Major capsid protein gp5"/>
    <property type="match status" value="1"/>
</dbReference>
<accession>A0A8S5SEK4</accession>
<dbReference type="NCBIfam" id="TIGR01554">
    <property type="entry name" value="major_cap_HK97"/>
    <property type="match status" value="1"/>
</dbReference>
<comment type="subcellular location">
    <subcellularLocation>
        <location evidence="1">Virion</location>
    </subcellularLocation>
</comment>
<keyword evidence="2" id="KW-0946">Virion</keyword>
<evidence type="ECO:0000259" key="3">
    <source>
        <dbReference type="Pfam" id="PF05065"/>
    </source>
</evidence>
<sequence>MINSTAYYNDFWNEMRGMEVISDSLSNVRESKTNACPLPEESEKKYMAALKKESVVRQLATVVNATKSDSRLWTFDYTGQAEWSDIVNLEELDTEEDFQRFDIQAHRLSEFIKIGLEFAADQSFAIEDYLIGKMARCFGTSEELAFINGAGGNQPIGILHDTEGAETGVTTENASSISYDEIIKLYLSVDKKYRKHGTWLMNDETALALRTLKDSAGNYLWKDINETIFSKPVQIVDSMPSIGKGQKVIAFGDFSNYWLVQRFPMTIRTLRELFAVRGQVGYLGCEYLDGKLIRKDAVKVLQMAAD</sequence>
<dbReference type="InterPro" id="IPR054612">
    <property type="entry name" value="Phage_capsid-like_C"/>
</dbReference>
<reference evidence="4" key="1">
    <citation type="journal article" date="2021" name="Proc. Natl. Acad. Sci. U.S.A.">
        <title>A Catalog of Tens of Thousands of Viruses from Human Metagenomes Reveals Hidden Associations with Chronic Diseases.</title>
        <authorList>
            <person name="Tisza M.J."/>
            <person name="Buck C.B."/>
        </authorList>
    </citation>
    <scope>NUCLEOTIDE SEQUENCE</scope>
    <source>
        <strain evidence="4">Ct9mC1</strain>
    </source>
</reference>
<dbReference type="GO" id="GO:0044423">
    <property type="term" value="C:virion component"/>
    <property type="evidence" value="ECO:0007669"/>
    <property type="project" value="UniProtKB-KW"/>
</dbReference>
<name>A0A8S5SEK4_9CAUD</name>
<dbReference type="Pfam" id="PF05065">
    <property type="entry name" value="Phage_capsid"/>
    <property type="match status" value="1"/>
</dbReference>
<protein>
    <submittedName>
        <fullName evidence="4">Major capsid protein</fullName>
    </submittedName>
</protein>
<proteinExistence type="predicted"/>
<evidence type="ECO:0000256" key="2">
    <source>
        <dbReference type="ARBA" id="ARBA00022844"/>
    </source>
</evidence>
<organism evidence="4">
    <name type="scientific">Siphoviridae sp. ct9mC1</name>
    <dbReference type="NCBI Taxonomy" id="2827794"/>
    <lineage>
        <taxon>Viruses</taxon>
        <taxon>Duplodnaviria</taxon>
        <taxon>Heunggongvirae</taxon>
        <taxon>Uroviricota</taxon>
        <taxon>Caudoviricetes</taxon>
    </lineage>
</organism>
<evidence type="ECO:0000313" key="4">
    <source>
        <dbReference type="EMBL" id="DAF49500.1"/>
    </source>
</evidence>